<name>A0A0A9WEP8_LYGHE</name>
<keyword evidence="5" id="KW-0479">Metal-binding</keyword>
<accession>A0A0A9WEP8</accession>
<evidence type="ECO:0000256" key="4">
    <source>
        <dbReference type="ARBA" id="ARBA00022705"/>
    </source>
</evidence>
<evidence type="ECO:0000259" key="9">
    <source>
        <dbReference type="Pfam" id="PF04104"/>
    </source>
</evidence>
<evidence type="ECO:0000313" key="11">
    <source>
        <dbReference type="EMBL" id="JAQ00416.1"/>
    </source>
</evidence>
<evidence type="ECO:0000256" key="6">
    <source>
        <dbReference type="ARBA" id="ARBA00023004"/>
    </source>
</evidence>
<gene>
    <name evidence="10" type="primary">PRIM2_1</name>
    <name evidence="10" type="ORF">CM83_100722</name>
    <name evidence="11" type="ORF">g.18211</name>
</gene>
<evidence type="ECO:0000256" key="1">
    <source>
        <dbReference type="ARBA" id="ARBA00001966"/>
    </source>
</evidence>
<keyword evidence="3" id="KW-0639">Primosome</keyword>
<dbReference type="EMBL" id="GBHO01040264">
    <property type="protein sequence ID" value="JAG03340.1"/>
    <property type="molecule type" value="Transcribed_RNA"/>
</dbReference>
<reference evidence="10" key="2">
    <citation type="submission" date="2014-07" db="EMBL/GenBank/DDBJ databases">
        <authorList>
            <person name="Hull J."/>
        </authorList>
    </citation>
    <scope>NUCLEOTIDE SEQUENCE</scope>
</reference>
<keyword evidence="2" id="KW-0004">4Fe-4S</keyword>
<dbReference type="Pfam" id="PF04104">
    <property type="entry name" value="DNA_primase_lrg"/>
    <property type="match status" value="1"/>
</dbReference>
<reference evidence="10" key="1">
    <citation type="journal article" date="2014" name="PLoS ONE">
        <title>Transcriptome-Based Identification of ABC Transporters in the Western Tarnished Plant Bug Lygus hesperus.</title>
        <authorList>
            <person name="Hull J.J."/>
            <person name="Chaney K."/>
            <person name="Geib S.M."/>
            <person name="Fabrick J.A."/>
            <person name="Brent C.S."/>
            <person name="Walsh D."/>
            <person name="Lavine L.C."/>
        </authorList>
    </citation>
    <scope>NUCLEOTIDE SEQUENCE</scope>
</reference>
<feature type="domain" description="DNA primase large subunit C-terminal" evidence="9">
    <location>
        <begin position="31"/>
        <end position="73"/>
    </location>
</feature>
<keyword evidence="6" id="KW-0408">Iron</keyword>
<organism evidence="10">
    <name type="scientific">Lygus hesperus</name>
    <name type="common">Western plant bug</name>
    <dbReference type="NCBI Taxonomy" id="30085"/>
    <lineage>
        <taxon>Eukaryota</taxon>
        <taxon>Metazoa</taxon>
        <taxon>Ecdysozoa</taxon>
        <taxon>Arthropoda</taxon>
        <taxon>Hexapoda</taxon>
        <taxon>Insecta</taxon>
        <taxon>Pterygota</taxon>
        <taxon>Neoptera</taxon>
        <taxon>Paraneoptera</taxon>
        <taxon>Hemiptera</taxon>
        <taxon>Heteroptera</taxon>
        <taxon>Panheteroptera</taxon>
        <taxon>Cimicomorpha</taxon>
        <taxon>Miridae</taxon>
        <taxon>Mirini</taxon>
        <taxon>Lygus</taxon>
    </lineage>
</organism>
<evidence type="ECO:0000256" key="7">
    <source>
        <dbReference type="ARBA" id="ARBA00023014"/>
    </source>
</evidence>
<dbReference type="GO" id="GO:0051539">
    <property type="term" value="F:4 iron, 4 sulfur cluster binding"/>
    <property type="evidence" value="ECO:0007669"/>
    <property type="project" value="UniProtKB-KW"/>
</dbReference>
<evidence type="ECO:0000256" key="5">
    <source>
        <dbReference type="ARBA" id="ARBA00022723"/>
    </source>
</evidence>
<keyword evidence="4" id="KW-0235">DNA replication</keyword>
<dbReference type="AlphaFoldDB" id="A0A0A9WEP8"/>
<protein>
    <submittedName>
        <fullName evidence="10">DNA primase large subunit</fullName>
    </submittedName>
</protein>
<dbReference type="InterPro" id="IPR058560">
    <property type="entry name" value="DNA_primase_C"/>
</dbReference>
<comment type="cofactor">
    <cofactor evidence="1">
        <name>[4Fe-4S] cluster</name>
        <dbReference type="ChEBI" id="CHEBI:49883"/>
    </cofactor>
</comment>
<evidence type="ECO:0000256" key="3">
    <source>
        <dbReference type="ARBA" id="ARBA00022515"/>
    </source>
</evidence>
<evidence type="ECO:0000256" key="8">
    <source>
        <dbReference type="SAM" id="MobiDB-lite"/>
    </source>
</evidence>
<dbReference type="GO" id="GO:0046872">
    <property type="term" value="F:metal ion binding"/>
    <property type="evidence" value="ECO:0007669"/>
    <property type="project" value="UniProtKB-KW"/>
</dbReference>
<sequence length="150" mass="16289">MKRSALEQFLTSHVEFLCRQGVCHATPETVRGTVSQVLEFQQNHSYQVACTAFFQLCHGTANSNVIRHPNAYFSDAFTAAVPDTQPSLPCSVSRAHDTQLQSQKRSTLPTLDAGLCNGVNPTASNCTSTASRTPMKQLYGTTGSSSRFSN</sequence>
<evidence type="ECO:0000256" key="2">
    <source>
        <dbReference type="ARBA" id="ARBA00022485"/>
    </source>
</evidence>
<dbReference type="GO" id="GO:0006269">
    <property type="term" value="P:DNA replication, synthesis of primer"/>
    <property type="evidence" value="ECO:0007669"/>
    <property type="project" value="UniProtKB-KW"/>
</dbReference>
<dbReference type="EMBL" id="GDHC01018213">
    <property type="protein sequence ID" value="JAQ00416.1"/>
    <property type="molecule type" value="Transcribed_RNA"/>
</dbReference>
<evidence type="ECO:0000313" key="10">
    <source>
        <dbReference type="EMBL" id="JAG03340.1"/>
    </source>
</evidence>
<reference evidence="11" key="3">
    <citation type="journal article" date="2016" name="Gigascience">
        <title>De novo construction of an expanded transcriptome assembly for the western tarnished plant bug, Lygus hesperus.</title>
        <authorList>
            <person name="Tassone E.E."/>
            <person name="Geib S.M."/>
            <person name="Hall B."/>
            <person name="Fabrick J.A."/>
            <person name="Brent C.S."/>
            <person name="Hull J.J."/>
        </authorList>
    </citation>
    <scope>NUCLEOTIDE SEQUENCE</scope>
</reference>
<proteinExistence type="predicted"/>
<keyword evidence="7" id="KW-0411">Iron-sulfur</keyword>
<feature type="region of interest" description="Disordered" evidence="8">
    <location>
        <begin position="126"/>
        <end position="150"/>
    </location>
</feature>